<keyword evidence="1" id="KW-0812">Transmembrane</keyword>
<feature type="transmembrane region" description="Helical" evidence="1">
    <location>
        <begin position="25"/>
        <end position="44"/>
    </location>
</feature>
<sequence>MLTTLATAATVAAHAGPWAAGFGWVFFLIPLFWLLVIGLVIFGVSRRHRAWAAAGYAPGGYGPGAPWARGASAESTLAERFAKGDIDELEYRARLEVLRANRPNG</sequence>
<evidence type="ECO:0000313" key="3">
    <source>
        <dbReference type="Proteomes" id="UP001501746"/>
    </source>
</evidence>
<name>A0ABN2MXU7_9MICO</name>
<evidence type="ECO:0008006" key="4">
    <source>
        <dbReference type="Google" id="ProtNLM"/>
    </source>
</evidence>
<protein>
    <recommendedName>
        <fullName evidence="4">SHOCT domain-containing protein</fullName>
    </recommendedName>
</protein>
<dbReference type="EMBL" id="BAAANK010000008">
    <property type="protein sequence ID" value="GAA1841768.1"/>
    <property type="molecule type" value="Genomic_DNA"/>
</dbReference>
<accession>A0ABN2MXU7</accession>
<keyword evidence="1" id="KW-0472">Membrane</keyword>
<proteinExistence type="predicted"/>
<evidence type="ECO:0000256" key="1">
    <source>
        <dbReference type="SAM" id="Phobius"/>
    </source>
</evidence>
<dbReference type="Proteomes" id="UP001501746">
    <property type="component" value="Unassembled WGS sequence"/>
</dbReference>
<keyword evidence="3" id="KW-1185">Reference proteome</keyword>
<keyword evidence="1" id="KW-1133">Transmembrane helix</keyword>
<comment type="caution">
    <text evidence="2">The sequence shown here is derived from an EMBL/GenBank/DDBJ whole genome shotgun (WGS) entry which is preliminary data.</text>
</comment>
<dbReference type="RefSeq" id="WP_157426681.1">
    <property type="nucleotide sequence ID" value="NZ_BAAANK010000008.1"/>
</dbReference>
<organism evidence="2 3">
    <name type="scientific">Agromyces salentinus</name>
    <dbReference type="NCBI Taxonomy" id="269421"/>
    <lineage>
        <taxon>Bacteria</taxon>
        <taxon>Bacillati</taxon>
        <taxon>Actinomycetota</taxon>
        <taxon>Actinomycetes</taxon>
        <taxon>Micrococcales</taxon>
        <taxon>Microbacteriaceae</taxon>
        <taxon>Agromyces</taxon>
    </lineage>
</organism>
<gene>
    <name evidence="2" type="ORF">GCM10009750_30070</name>
</gene>
<evidence type="ECO:0000313" key="2">
    <source>
        <dbReference type="EMBL" id="GAA1841768.1"/>
    </source>
</evidence>
<reference evidence="2 3" key="1">
    <citation type="journal article" date="2019" name="Int. J. Syst. Evol. Microbiol.">
        <title>The Global Catalogue of Microorganisms (GCM) 10K type strain sequencing project: providing services to taxonomists for standard genome sequencing and annotation.</title>
        <authorList>
            <consortium name="The Broad Institute Genomics Platform"/>
            <consortium name="The Broad Institute Genome Sequencing Center for Infectious Disease"/>
            <person name="Wu L."/>
            <person name="Ma J."/>
        </authorList>
    </citation>
    <scope>NUCLEOTIDE SEQUENCE [LARGE SCALE GENOMIC DNA]</scope>
    <source>
        <strain evidence="2 3">JCM 14323</strain>
    </source>
</reference>